<name>A0A0U1L492_9FIRM</name>
<proteinExistence type="predicted"/>
<protein>
    <submittedName>
        <fullName evidence="2">Uncharacterized protein</fullName>
    </submittedName>
</protein>
<dbReference type="Proteomes" id="UP000049855">
    <property type="component" value="Unassembled WGS sequence"/>
</dbReference>
<accession>A0A0U1L492</accession>
<organism evidence="2 3">
    <name type="scientific">Sporomusa ovata</name>
    <dbReference type="NCBI Taxonomy" id="2378"/>
    <lineage>
        <taxon>Bacteria</taxon>
        <taxon>Bacillati</taxon>
        <taxon>Bacillota</taxon>
        <taxon>Negativicutes</taxon>
        <taxon>Selenomonadales</taxon>
        <taxon>Sporomusaceae</taxon>
        <taxon>Sporomusa</taxon>
    </lineage>
</organism>
<gene>
    <name evidence="2" type="ORF">SpAn4DRAFT_0952</name>
</gene>
<evidence type="ECO:0000313" key="3">
    <source>
        <dbReference type="Proteomes" id="UP000049855"/>
    </source>
</evidence>
<sequence>MGKKIIVFLVLFSIVPFLSVYAAAKAEEPARGSWEMKISREKKLTPEEEERERWVGVFANDIGIYMFDCKSLAMVENEKNSVNVLVRTIFTNSKVVTQLNEQYKAKLNADDKVGFSEMLMTFKVDKRKYVVKETKVCSAQGVLLEEIKAKEAVFKEVPVKTFADSMYEVAKAFSRNQ</sequence>
<dbReference type="AlphaFoldDB" id="A0A0U1L492"/>
<reference evidence="3" key="1">
    <citation type="submission" date="2015-03" db="EMBL/GenBank/DDBJ databases">
        <authorList>
            <person name="Nijsse Bart"/>
        </authorList>
    </citation>
    <scope>NUCLEOTIDE SEQUENCE [LARGE SCALE GENOMIC DNA]</scope>
</reference>
<feature type="chain" id="PRO_5039251588" evidence="1">
    <location>
        <begin position="23"/>
        <end position="177"/>
    </location>
</feature>
<dbReference type="EMBL" id="CTRP01000014">
    <property type="protein sequence ID" value="CQR74490.1"/>
    <property type="molecule type" value="Genomic_DNA"/>
</dbReference>
<evidence type="ECO:0000256" key="1">
    <source>
        <dbReference type="SAM" id="SignalP"/>
    </source>
</evidence>
<keyword evidence="3" id="KW-1185">Reference proteome</keyword>
<keyword evidence="1" id="KW-0732">Signal</keyword>
<evidence type="ECO:0000313" key="2">
    <source>
        <dbReference type="EMBL" id="CQR74490.1"/>
    </source>
</evidence>
<feature type="signal peptide" evidence="1">
    <location>
        <begin position="1"/>
        <end position="22"/>
    </location>
</feature>